<evidence type="ECO:0008006" key="3">
    <source>
        <dbReference type="Google" id="ProtNLM"/>
    </source>
</evidence>
<protein>
    <recommendedName>
        <fullName evidence="3">Ribosomal protein L7Ae/L30e/S12e/Gadd45 domain-containing protein</fullName>
    </recommendedName>
</protein>
<dbReference type="GO" id="GO:0051726">
    <property type="term" value="P:regulation of cell cycle"/>
    <property type="evidence" value="ECO:0007669"/>
    <property type="project" value="InterPro"/>
</dbReference>
<proteinExistence type="predicted"/>
<dbReference type="Gene3D" id="3.30.1330.30">
    <property type="match status" value="1"/>
</dbReference>
<dbReference type="Proteomes" id="UP000678393">
    <property type="component" value="Unassembled WGS sequence"/>
</dbReference>
<accession>A0A8S3Z491</accession>
<dbReference type="PANTHER" id="PTHR10411:SF8">
    <property type="entry name" value="FI09246P"/>
    <property type="match status" value="1"/>
</dbReference>
<dbReference type="PANTHER" id="PTHR10411">
    <property type="entry name" value="GROWTH ARREST AND DNA DAMAGE-INDUCIBLE PROTEIN GADD45"/>
    <property type="match status" value="1"/>
</dbReference>
<dbReference type="AlphaFoldDB" id="A0A8S3Z491"/>
<dbReference type="GO" id="GO:0005634">
    <property type="term" value="C:nucleus"/>
    <property type="evidence" value="ECO:0007669"/>
    <property type="project" value="InterPro"/>
</dbReference>
<evidence type="ECO:0000313" key="2">
    <source>
        <dbReference type="Proteomes" id="UP000678393"/>
    </source>
</evidence>
<dbReference type="InterPro" id="IPR024824">
    <property type="entry name" value="GADD45"/>
</dbReference>
<gene>
    <name evidence="1" type="ORF">CUNI_LOCUS9875</name>
</gene>
<name>A0A8S3Z491_9EUPU</name>
<comment type="caution">
    <text evidence="1">The sequence shown here is derived from an EMBL/GenBank/DDBJ whole genome shotgun (WGS) entry which is preliminary data.</text>
</comment>
<dbReference type="InterPro" id="IPR029064">
    <property type="entry name" value="Ribosomal_eL30-like_sf"/>
</dbReference>
<dbReference type="EMBL" id="CAJHNH020001757">
    <property type="protein sequence ID" value="CAG5124317.1"/>
    <property type="molecule type" value="Genomic_DNA"/>
</dbReference>
<reference evidence="1" key="1">
    <citation type="submission" date="2021-04" db="EMBL/GenBank/DDBJ databases">
        <authorList>
            <consortium name="Molecular Ecology Group"/>
        </authorList>
    </citation>
    <scope>NUCLEOTIDE SEQUENCE</scope>
</reference>
<evidence type="ECO:0000313" key="1">
    <source>
        <dbReference type="EMBL" id="CAG5124317.1"/>
    </source>
</evidence>
<keyword evidence="2" id="KW-1185">Reference proteome</keyword>
<dbReference type="OrthoDB" id="5976967at2759"/>
<organism evidence="1 2">
    <name type="scientific">Candidula unifasciata</name>
    <dbReference type="NCBI Taxonomy" id="100452"/>
    <lineage>
        <taxon>Eukaryota</taxon>
        <taxon>Metazoa</taxon>
        <taxon>Spiralia</taxon>
        <taxon>Lophotrochozoa</taxon>
        <taxon>Mollusca</taxon>
        <taxon>Gastropoda</taxon>
        <taxon>Heterobranchia</taxon>
        <taxon>Euthyneura</taxon>
        <taxon>Panpulmonata</taxon>
        <taxon>Eupulmonata</taxon>
        <taxon>Stylommatophora</taxon>
        <taxon>Helicina</taxon>
        <taxon>Helicoidea</taxon>
        <taxon>Geomitridae</taxon>
        <taxon>Candidula</taxon>
    </lineage>
</organism>
<sequence length="136" mass="14772">MIVSGVLQTASMDTTALMQKSPDMTTCDVVTSAISVASREGRLTYGLNDCVTALRSSPNDVVACILPVSSSSNDVNRNIQALLIESICLEYDILILKVCTDVCLLITSSTDGMSCTDMKLLDLYQDVWNDHQVFPE</sequence>
<dbReference type="GO" id="GO:0005737">
    <property type="term" value="C:cytoplasm"/>
    <property type="evidence" value="ECO:0007669"/>
    <property type="project" value="TreeGrafter"/>
</dbReference>